<comment type="caution">
    <text evidence="3">The sequence shown here is derived from an EMBL/GenBank/DDBJ whole genome shotgun (WGS) entry which is preliminary data.</text>
</comment>
<gene>
    <name evidence="3" type="ORF">Q5H93_23010</name>
</gene>
<dbReference type="Gene3D" id="2.60.40.10">
    <property type="entry name" value="Immunoglobulins"/>
    <property type="match status" value="3"/>
</dbReference>
<protein>
    <submittedName>
        <fullName evidence="3">T9SS type A sorting domain-containing protein</fullName>
    </submittedName>
</protein>
<dbReference type="SUPFAM" id="SSF69318">
    <property type="entry name" value="Integrin alpha N-terminal domain"/>
    <property type="match status" value="3"/>
</dbReference>
<dbReference type="PANTHER" id="PTHR46580:SF4">
    <property type="entry name" value="ATP_GTP-BINDING PROTEIN"/>
    <property type="match status" value="1"/>
</dbReference>
<dbReference type="Pfam" id="PF13517">
    <property type="entry name" value="FG-GAP_3"/>
    <property type="match status" value="7"/>
</dbReference>
<keyword evidence="4" id="KW-1185">Reference proteome</keyword>
<feature type="chain" id="PRO_5046313557" evidence="2">
    <location>
        <begin position="31"/>
        <end position="1556"/>
    </location>
</feature>
<evidence type="ECO:0000256" key="2">
    <source>
        <dbReference type="SAM" id="SignalP"/>
    </source>
</evidence>
<dbReference type="PANTHER" id="PTHR46580">
    <property type="entry name" value="SENSOR KINASE-RELATED"/>
    <property type="match status" value="1"/>
</dbReference>
<dbReference type="InterPro" id="IPR014756">
    <property type="entry name" value="Ig_E-set"/>
</dbReference>
<proteinExistence type="predicted"/>
<name>A0ABT9BIX6_9BACT</name>
<accession>A0ABT9BIX6</accession>
<dbReference type="Gene3D" id="2.130.10.130">
    <property type="entry name" value="Integrin alpha, N-terminal"/>
    <property type="match status" value="4"/>
</dbReference>
<dbReference type="SUPFAM" id="SSF81296">
    <property type="entry name" value="E set domains"/>
    <property type="match status" value="1"/>
</dbReference>
<organism evidence="3 4">
    <name type="scientific">Hymenobacter aranciens</name>
    <dbReference type="NCBI Taxonomy" id="3063996"/>
    <lineage>
        <taxon>Bacteria</taxon>
        <taxon>Pseudomonadati</taxon>
        <taxon>Bacteroidota</taxon>
        <taxon>Cytophagia</taxon>
        <taxon>Cytophagales</taxon>
        <taxon>Hymenobacteraceae</taxon>
        <taxon>Hymenobacter</taxon>
    </lineage>
</organism>
<dbReference type="EMBL" id="JAUQSY010000023">
    <property type="protein sequence ID" value="MDO7877628.1"/>
    <property type="molecule type" value="Genomic_DNA"/>
</dbReference>
<feature type="signal peptide" evidence="2">
    <location>
        <begin position="1"/>
        <end position="30"/>
    </location>
</feature>
<dbReference type="Proteomes" id="UP001176429">
    <property type="component" value="Unassembled WGS sequence"/>
</dbReference>
<sequence>MTNFLSLPGGWHRLRVLVLLVLLPAAAARAQGPAVTRAGLAPAANTYAAPRNGAVVVPFSQPLNAATAGNITIHSVQYRGRRTATAATSGSTVTLAPTVPASGSPRADFKPGEEVQVTVPATVLSTGGAAALPYVYQFRAAATGGNADFGTPGPTVAVGNQPRFIAPADLDGDGDLDLVVASATADNVTVRLNDGAGNFTAHPTNPTPATGDNPRSVAVGDIDGDGDLDLVTSASAGPAATTVGVYLNDGTGDFTPHPIKPNPGSFGAPYNVKLGDIDGDGDLDLLTAAYAESMVKVHLNDGTGNFSAHPTTPTLPGVANACALGLGDIDADGDLDLVTTAFTAGRAYVWRNDGAGNFSAHPTTPVLVVGGNPYTAMLGDIDADGDLDLLVANNSGTSTVSVRRNDGTGGFSGTTELVVGTTPYNSALGDVDGDGDLDLVVAVGTAAGVTLRLNDGTGTFVAPTTPPVVTSTVVSVALADVNGDGALDLLAGANSTTLYVRLNLPQPVLGSFAPGRGAAGSSVTIVGTGLANATSVSFNGTAQTVITNSTGMSLTVAVPPGASTGPLTVTTPAGTSAVSSASFVVQLAVSSTSPAANATAAPRASPAVGLTFSEPVTAASIVPTKTTGIKVYSSQVGGRKAGSFTRSGSTVSYTSSLPGSRADFKPGETVSVSVPATVLSAGGVAATRKVYQFTTAVSTAGAGVFAPPAVVANGSVGVGSQPYGVVLGDVDGDGDLDLLAPNYPNGTVSLRLNGGDATGSNTGVFTAPAVAANGTISVGPNPYSLVLGDVDGDGDLDLLTTNLNSASVSLRLNGGDATGSNTGVFAAPSVPTNGTISVGTNPSSVTLGDVDGDGDLDLLTANNNTMGTVSLRLNGGNASGSNTGVFAAPAVPANGIVSVNSDPRSVTLGDVDGDGDLDLLTAHTGTTGTVSVCLNGGDATGSNTGVFAAPAVAANGTIGVGANPYSVVLGDVDGDGDLDLLTANSNTTGTVSLRLNGGDASGSNTGVFTAPAVAANGTISVDSGPRSVALGDVDGDGDLDLVTANSASDNVSVRLNGGDATGSNTGVFTAPAVPADGFVNVEDSPRSVVLGDVDGDGDLDLLAANYSSGTVSVRLNLPPRPTLTSLSTAAELPGQAVVLTGTNFTAGSTVSFEGVVASTVSYTSATSLTAVVPVGAAPGSSAVAVTTASGSASGPAFEVLQVYRSTSASGCLSTEPLVLSGSGGANSWRYLRLPGAGGAVVAAIEDTRDLGTVVAGIAALGTGTSTAVRQDLRSRRYLDRNFYLTATNASFPGQAVRVRFFGLSAELSRLTAADGNATAANLKASQYSGANEDCDLSNNDPAAERRLLAAPATIVSGADWFTAQLTVADHFSEFYLTGASSPLPVELLRFTATAEGKAARLRWATASEKNSVRFDIERSTDGNTFARIGEEKAQGTKASPSAYTYLDSTIPPTHQPTYYRLRQVDQDGTASYSPVRAVAIGSKAGLTLIPNPARSSVAVAGLSAGAVVAVFDALGRPVAQATAEADGTARLVLPAGLAPGVYIVRSGAQARRLTVE</sequence>
<evidence type="ECO:0000256" key="1">
    <source>
        <dbReference type="ARBA" id="ARBA00022729"/>
    </source>
</evidence>
<dbReference type="RefSeq" id="WP_305009080.1">
    <property type="nucleotide sequence ID" value="NZ_JAUQSY010000023.1"/>
</dbReference>
<evidence type="ECO:0000313" key="3">
    <source>
        <dbReference type="EMBL" id="MDO7877628.1"/>
    </source>
</evidence>
<dbReference type="InterPro" id="IPR013517">
    <property type="entry name" value="FG-GAP"/>
</dbReference>
<reference evidence="3" key="1">
    <citation type="submission" date="2023-07" db="EMBL/GenBank/DDBJ databases">
        <authorList>
            <person name="Kim M.K."/>
        </authorList>
    </citation>
    <scope>NUCLEOTIDE SEQUENCE</scope>
    <source>
        <strain evidence="3">ASUV-10-1</strain>
    </source>
</reference>
<evidence type="ECO:0000313" key="4">
    <source>
        <dbReference type="Proteomes" id="UP001176429"/>
    </source>
</evidence>
<keyword evidence="1 2" id="KW-0732">Signal</keyword>
<dbReference type="InterPro" id="IPR013783">
    <property type="entry name" value="Ig-like_fold"/>
</dbReference>
<dbReference type="InterPro" id="IPR028994">
    <property type="entry name" value="Integrin_alpha_N"/>
</dbReference>